<evidence type="ECO:0000313" key="1">
    <source>
        <dbReference type="EMBL" id="AOP33741.1"/>
    </source>
</evidence>
<evidence type="ECO:0000313" key="2">
    <source>
        <dbReference type="Proteomes" id="UP000094197"/>
    </source>
</evidence>
<accession>A0A1D7UW27</accession>
<dbReference type="KEGG" id="laj:A0128_07725"/>
<organism evidence="1 2">
    <name type="scientific">Leptospira tipperaryensis</name>
    <dbReference type="NCBI Taxonomy" id="2564040"/>
    <lineage>
        <taxon>Bacteria</taxon>
        <taxon>Pseudomonadati</taxon>
        <taxon>Spirochaetota</taxon>
        <taxon>Spirochaetia</taxon>
        <taxon>Leptospirales</taxon>
        <taxon>Leptospiraceae</taxon>
        <taxon>Leptospira</taxon>
    </lineage>
</organism>
<dbReference type="Proteomes" id="UP000094197">
    <property type="component" value="Chromosome 1"/>
</dbReference>
<dbReference type="AlphaFoldDB" id="A0A1D7UW27"/>
<proteinExistence type="predicted"/>
<reference evidence="1 2" key="1">
    <citation type="submission" date="2016-04" db="EMBL/GenBank/DDBJ databases">
        <title>Complete genome seqeunce of Leptospira alstonii serovar Room22.</title>
        <authorList>
            <person name="Nally J.E."/>
            <person name="Bayles D.O."/>
            <person name="Hurley D."/>
            <person name="Fanning S."/>
            <person name="McMahon B.J."/>
            <person name="Arent Z."/>
        </authorList>
    </citation>
    <scope>NUCLEOTIDE SEQUENCE [LARGE SCALE GENOMIC DNA]</scope>
    <source>
        <strain evidence="1 2">GWTS #1</strain>
    </source>
</reference>
<protein>
    <submittedName>
        <fullName evidence="1">Uncharacterized protein</fullName>
    </submittedName>
</protein>
<name>A0A1D7UW27_9LEPT</name>
<sequence length="70" mass="7669">MFGKVMIQKGGFCRSSDKGKLLLAKFDFCGKEEFPDFFHHPPLHPSLGGADFHGKIVVLPTGSFSNSNNV</sequence>
<dbReference type="EMBL" id="CP015217">
    <property type="protein sequence ID" value="AOP33741.1"/>
    <property type="molecule type" value="Genomic_DNA"/>
</dbReference>
<keyword evidence="2" id="KW-1185">Reference proteome</keyword>
<gene>
    <name evidence="1" type="ORF">A0128_07725</name>
</gene>